<dbReference type="Gene3D" id="1.10.10.10">
    <property type="entry name" value="Winged helix-like DNA-binding domain superfamily/Winged helix DNA-binding domain"/>
    <property type="match status" value="1"/>
</dbReference>
<dbReference type="Proteomes" id="UP000229263">
    <property type="component" value="Unassembled WGS sequence"/>
</dbReference>
<evidence type="ECO:0000313" key="5">
    <source>
        <dbReference type="Proteomes" id="UP000229263"/>
    </source>
</evidence>
<dbReference type="InterPro" id="IPR013225">
    <property type="entry name" value="PaaX_C"/>
</dbReference>
<comment type="caution">
    <text evidence="4">The sequence shown here is derived from an EMBL/GenBank/DDBJ whole genome shotgun (WGS) entry which is preliminary data.</text>
</comment>
<evidence type="ECO:0000259" key="1">
    <source>
        <dbReference type="Pfam" id="PF07848"/>
    </source>
</evidence>
<name>A0ABX4MXI7_9MICC</name>
<feature type="domain" description="Transcriptional repressor PaaX-like N-terminal" evidence="1">
    <location>
        <begin position="22"/>
        <end position="74"/>
    </location>
</feature>
<dbReference type="PANTHER" id="PTHR30319:SF1">
    <property type="entry name" value="TRANSCRIPTIONAL REPRESSOR PAAX"/>
    <property type="match status" value="1"/>
</dbReference>
<accession>A0ABX4MXI7</accession>
<protein>
    <submittedName>
        <fullName evidence="4">PaaX family transcriptional regulator</fullName>
    </submittedName>
</protein>
<dbReference type="InterPro" id="IPR012906">
    <property type="entry name" value="PaaX-like_N"/>
</dbReference>
<dbReference type="InterPro" id="IPR011965">
    <property type="entry name" value="PaaX_trns_reg"/>
</dbReference>
<organism evidence="4 5">
    <name type="scientific">Glutamicibacter mysorens</name>
    <dbReference type="NCBI Taxonomy" id="257984"/>
    <lineage>
        <taxon>Bacteria</taxon>
        <taxon>Bacillati</taxon>
        <taxon>Actinomycetota</taxon>
        <taxon>Actinomycetes</taxon>
        <taxon>Micrococcales</taxon>
        <taxon>Micrococcaceae</taxon>
        <taxon>Glutamicibacter</taxon>
    </lineage>
</organism>
<dbReference type="EMBL" id="PGEY01000001">
    <property type="protein sequence ID" value="PJJ42921.1"/>
    <property type="molecule type" value="Genomic_DNA"/>
</dbReference>
<sequence>MASSTSLTALSLDDFEARSGSATSIIRTITGLYIRHEKIPVARTRIVELAQAAGISAPAAQTAISRLIDRGVLEAGQPSTLGVPSAAQQMFERGTRRIFTPRQMSDADLWCLVAYSLPESLRSVRHQVRKHFLQLGGGMLGSGLWIFPEYLREEATAVLMALGARQHATLFTAQQPHFPGTPRQAASAWWDLERLAALHQAFLENTNSLDASDSTPSSAYRGYVAMVDSWRALPYLDPGLPGSMLPSQWPGDDSRERFLRLSSAFKEPALRFARSLLAS</sequence>
<dbReference type="Pfam" id="PF08223">
    <property type="entry name" value="PaaX_C"/>
    <property type="match status" value="1"/>
</dbReference>
<proteinExistence type="predicted"/>
<reference evidence="4 5" key="1">
    <citation type="submission" date="2017-11" db="EMBL/GenBank/DDBJ databases">
        <title>Sequencing the genomes of 1000 actinobacteria strains.</title>
        <authorList>
            <person name="Klenk H.-P."/>
        </authorList>
    </citation>
    <scope>NUCLEOTIDE SEQUENCE [LARGE SCALE GENOMIC DNA]</scope>
    <source>
        <strain evidence="4 5">DSM 12798</strain>
    </source>
</reference>
<dbReference type="Pfam" id="PF07848">
    <property type="entry name" value="PaaX"/>
    <property type="match status" value="1"/>
</dbReference>
<evidence type="ECO:0000259" key="2">
    <source>
        <dbReference type="Pfam" id="PF08223"/>
    </source>
</evidence>
<feature type="domain" description="Transcriptional repressor PaaX-like central Cas2-like" evidence="3">
    <location>
        <begin position="109"/>
        <end position="178"/>
    </location>
</feature>
<dbReference type="PIRSF" id="PIRSF020623">
    <property type="entry name" value="PaaX"/>
    <property type="match status" value="1"/>
</dbReference>
<dbReference type="Pfam" id="PF20803">
    <property type="entry name" value="PaaX_M"/>
    <property type="match status" value="1"/>
</dbReference>
<dbReference type="InterPro" id="IPR048846">
    <property type="entry name" value="PaaX-like_central"/>
</dbReference>
<dbReference type="Gene3D" id="1.20.58.1460">
    <property type="match status" value="1"/>
</dbReference>
<feature type="domain" description="Transcriptional repressor PaaX-like C-terminal" evidence="2">
    <location>
        <begin position="190"/>
        <end position="274"/>
    </location>
</feature>
<dbReference type="PANTHER" id="PTHR30319">
    <property type="entry name" value="PHENYLACETIC ACID REGULATOR-RELATED TRANSCRIPTIONAL REPRESSOR"/>
    <property type="match status" value="1"/>
</dbReference>
<dbReference type="InterPro" id="IPR036388">
    <property type="entry name" value="WH-like_DNA-bd_sf"/>
</dbReference>
<keyword evidence="5" id="KW-1185">Reference proteome</keyword>
<dbReference type="RefSeq" id="WP_083515524.1">
    <property type="nucleotide sequence ID" value="NZ_PGEY01000001.1"/>
</dbReference>
<dbReference type="Gene3D" id="3.30.70.2650">
    <property type="match status" value="1"/>
</dbReference>
<gene>
    <name evidence="4" type="ORF">ATK23_0078</name>
</gene>
<evidence type="ECO:0000259" key="3">
    <source>
        <dbReference type="Pfam" id="PF20803"/>
    </source>
</evidence>
<evidence type="ECO:0000313" key="4">
    <source>
        <dbReference type="EMBL" id="PJJ42921.1"/>
    </source>
</evidence>